<evidence type="ECO:0000313" key="2">
    <source>
        <dbReference type="EMBL" id="VDL69593.1"/>
    </source>
</evidence>
<accession>A0A0N4XTQ0</accession>
<sequence length="401" mass="45885">MPEHHAIVRCVQESGEGCSLPYLPDEIIAHIISSVSPTEIITYGWVGVSTGFDELVRDFLRKCTTLNACEDFIWHYLRPYLLSGTRLSQCHGNLLRLLMERYFHCVHDFVVPIALFTESMCLNIIISTYVLIEIKNSVHSVLESCYANDPKRVAMPLLDKITIHIGQDWGKLVVSHYFDNLKISKALCHRLSEVNLDIEVSDVEAVTCCGFRLLVRYLLEVTDSDTVWNLTMEDSTSNGQGYHGPADLNRLRDKAFISYVRVLLDLGLTINRLTLLDRRKVSPYMMIMSLNKRRSIYMYPEFKRCHELFVCYDIGLIAPIFAHENDRFTSLRVFEVDESHVLYKTDLLEYLSNAPSELDGWCNVQTRLPTTKFALVGSDDEFSDGGESTSHVHTRSRVHSS</sequence>
<evidence type="ECO:0000256" key="1">
    <source>
        <dbReference type="SAM" id="MobiDB-lite"/>
    </source>
</evidence>
<dbReference type="WBParaSite" id="NBR_0000600301-mRNA-1">
    <property type="protein sequence ID" value="NBR_0000600301-mRNA-1"/>
    <property type="gene ID" value="NBR_0000600301"/>
</dbReference>
<evidence type="ECO:0000313" key="4">
    <source>
        <dbReference type="WBParaSite" id="NBR_0000600301-mRNA-1"/>
    </source>
</evidence>
<gene>
    <name evidence="2" type="ORF">NBR_LOCUS6004</name>
</gene>
<feature type="region of interest" description="Disordered" evidence="1">
    <location>
        <begin position="382"/>
        <end position="401"/>
    </location>
</feature>
<proteinExistence type="predicted"/>
<dbReference type="OMA" id="CYDIGLI"/>
<organism evidence="4">
    <name type="scientific">Nippostrongylus brasiliensis</name>
    <name type="common">Rat hookworm</name>
    <dbReference type="NCBI Taxonomy" id="27835"/>
    <lineage>
        <taxon>Eukaryota</taxon>
        <taxon>Metazoa</taxon>
        <taxon>Ecdysozoa</taxon>
        <taxon>Nematoda</taxon>
        <taxon>Chromadorea</taxon>
        <taxon>Rhabditida</taxon>
        <taxon>Rhabditina</taxon>
        <taxon>Rhabditomorpha</taxon>
        <taxon>Strongyloidea</taxon>
        <taxon>Heligmosomidae</taxon>
        <taxon>Nippostrongylus</taxon>
    </lineage>
</organism>
<dbReference type="AlphaFoldDB" id="A0A0N4XTQ0"/>
<reference evidence="4" key="1">
    <citation type="submission" date="2016-04" db="UniProtKB">
        <authorList>
            <consortium name="WormBaseParasite"/>
        </authorList>
    </citation>
    <scope>IDENTIFICATION</scope>
</reference>
<keyword evidence="3" id="KW-1185">Reference proteome</keyword>
<name>A0A0N4XTQ0_NIPBR</name>
<dbReference type="EMBL" id="UYSL01019770">
    <property type="protein sequence ID" value="VDL69593.1"/>
    <property type="molecule type" value="Genomic_DNA"/>
</dbReference>
<evidence type="ECO:0000313" key="3">
    <source>
        <dbReference type="Proteomes" id="UP000271162"/>
    </source>
</evidence>
<dbReference type="Proteomes" id="UP000271162">
    <property type="component" value="Unassembled WGS sequence"/>
</dbReference>
<reference evidence="2 3" key="2">
    <citation type="submission" date="2018-11" db="EMBL/GenBank/DDBJ databases">
        <authorList>
            <consortium name="Pathogen Informatics"/>
        </authorList>
    </citation>
    <scope>NUCLEOTIDE SEQUENCE [LARGE SCALE GENOMIC DNA]</scope>
</reference>
<protein>
    <submittedName>
        <fullName evidence="4">F-box domain-containing protein</fullName>
    </submittedName>
</protein>
<feature type="compositionally biased region" description="Basic residues" evidence="1">
    <location>
        <begin position="392"/>
        <end position="401"/>
    </location>
</feature>